<evidence type="ECO:0000313" key="3">
    <source>
        <dbReference type="EMBL" id="NKE47905.1"/>
    </source>
</evidence>
<keyword evidence="4" id="KW-1185">Reference proteome</keyword>
<accession>A0ABX1F6L6</accession>
<gene>
    <name evidence="3" type="ORF">HB662_24220</name>
</gene>
<dbReference type="Proteomes" id="UP000765160">
    <property type="component" value="Unassembled WGS sequence"/>
</dbReference>
<comment type="caution">
    <text evidence="3">The sequence shown here is derived from an EMBL/GenBank/DDBJ whole genome shotgun (WGS) entry which is preliminary data.</text>
</comment>
<sequence>MKADPHELDLVLTRIVPVPRRLVWLAWTRPEHLVKWFTPAPWRTLEAEIDLRPGGIFRTVMQGPEGPPMDNAGCYLEVVENERLVFTDALLPGWRPAPNPFFTAMLALEAVEGGTRYTARAMHKDSADREKHAAMGFADGWGKALDQLVEVARGMPD</sequence>
<evidence type="ECO:0000259" key="2">
    <source>
        <dbReference type="Pfam" id="PF08327"/>
    </source>
</evidence>
<dbReference type="Gene3D" id="3.30.530.20">
    <property type="match status" value="1"/>
</dbReference>
<dbReference type="InterPro" id="IPR023393">
    <property type="entry name" value="START-like_dom_sf"/>
</dbReference>
<dbReference type="Pfam" id="PF08327">
    <property type="entry name" value="AHSA1"/>
    <property type="match status" value="1"/>
</dbReference>
<dbReference type="EMBL" id="JAAVTX010000007">
    <property type="protein sequence ID" value="NKE47905.1"/>
    <property type="molecule type" value="Genomic_DNA"/>
</dbReference>
<organism evidence="3 4">
    <name type="scientific">Falsiroseomonas frigidaquae</name>
    <dbReference type="NCBI Taxonomy" id="487318"/>
    <lineage>
        <taxon>Bacteria</taxon>
        <taxon>Pseudomonadati</taxon>
        <taxon>Pseudomonadota</taxon>
        <taxon>Alphaproteobacteria</taxon>
        <taxon>Acetobacterales</taxon>
        <taxon>Roseomonadaceae</taxon>
        <taxon>Falsiroseomonas</taxon>
    </lineage>
</organism>
<dbReference type="CDD" id="cd08896">
    <property type="entry name" value="SRPBCC_CalC_Aha1-like_3"/>
    <property type="match status" value="1"/>
</dbReference>
<reference evidence="3 4" key="1">
    <citation type="submission" date="2020-03" db="EMBL/GenBank/DDBJ databases">
        <title>Roseomonas selenitidurans sp. nov. isolated from soil.</title>
        <authorList>
            <person name="Liu H."/>
        </authorList>
    </citation>
    <scope>NUCLEOTIDE SEQUENCE [LARGE SCALE GENOMIC DNA]</scope>
    <source>
        <strain evidence="3 4">JCM 15073</strain>
    </source>
</reference>
<evidence type="ECO:0000256" key="1">
    <source>
        <dbReference type="ARBA" id="ARBA00006817"/>
    </source>
</evidence>
<comment type="similarity">
    <text evidence="1">Belongs to the AHA1 family.</text>
</comment>
<proteinExistence type="inferred from homology"/>
<dbReference type="SUPFAM" id="SSF55961">
    <property type="entry name" value="Bet v1-like"/>
    <property type="match status" value="1"/>
</dbReference>
<evidence type="ECO:0000313" key="4">
    <source>
        <dbReference type="Proteomes" id="UP000765160"/>
    </source>
</evidence>
<protein>
    <submittedName>
        <fullName evidence="3">SRPBCC family protein</fullName>
    </submittedName>
</protein>
<dbReference type="RefSeq" id="WP_168053698.1">
    <property type="nucleotide sequence ID" value="NZ_JAATJR010000007.1"/>
</dbReference>
<dbReference type="InterPro" id="IPR013538">
    <property type="entry name" value="ASHA1/2-like_C"/>
</dbReference>
<name>A0ABX1F6L6_9PROT</name>
<feature type="domain" description="Activator of Hsp90 ATPase homologue 1/2-like C-terminal" evidence="2">
    <location>
        <begin position="18"/>
        <end position="151"/>
    </location>
</feature>